<gene>
    <name evidence="3" type="ORF">CANTADRAFT_139566</name>
</gene>
<protein>
    <submittedName>
        <fullName evidence="3">Uncharacterized protein</fullName>
    </submittedName>
</protein>
<keyword evidence="2" id="KW-0812">Transmembrane</keyword>
<dbReference type="RefSeq" id="XP_020067406.1">
    <property type="nucleotide sequence ID" value="XM_020206281.1"/>
</dbReference>
<feature type="transmembrane region" description="Helical" evidence="2">
    <location>
        <begin position="18"/>
        <end position="34"/>
    </location>
</feature>
<dbReference type="EMBL" id="KV453909">
    <property type="protein sequence ID" value="ODV82284.1"/>
    <property type="molecule type" value="Genomic_DNA"/>
</dbReference>
<organism evidence="3 4">
    <name type="scientific">Suhomyces tanzawaensis NRRL Y-17324</name>
    <dbReference type="NCBI Taxonomy" id="984487"/>
    <lineage>
        <taxon>Eukaryota</taxon>
        <taxon>Fungi</taxon>
        <taxon>Dikarya</taxon>
        <taxon>Ascomycota</taxon>
        <taxon>Saccharomycotina</taxon>
        <taxon>Pichiomycetes</taxon>
        <taxon>Debaryomycetaceae</taxon>
        <taxon>Suhomyces</taxon>
    </lineage>
</organism>
<reference evidence="4" key="1">
    <citation type="submission" date="2016-05" db="EMBL/GenBank/DDBJ databases">
        <title>Comparative genomics of biotechnologically important yeasts.</title>
        <authorList>
            <consortium name="DOE Joint Genome Institute"/>
            <person name="Riley R."/>
            <person name="Haridas S."/>
            <person name="Wolfe K.H."/>
            <person name="Lopes M.R."/>
            <person name="Hittinger C.T."/>
            <person name="Goker M."/>
            <person name="Salamov A."/>
            <person name="Wisecaver J."/>
            <person name="Long T.M."/>
            <person name="Aerts A.L."/>
            <person name="Barry K."/>
            <person name="Choi C."/>
            <person name="Clum A."/>
            <person name="Coughlan A.Y."/>
            <person name="Deshpande S."/>
            <person name="Douglass A.P."/>
            <person name="Hanson S.J."/>
            <person name="Klenk H.-P."/>
            <person name="Labutti K."/>
            <person name="Lapidus A."/>
            <person name="Lindquist E."/>
            <person name="Lipzen A."/>
            <person name="Meier-Kolthoff J.P."/>
            <person name="Ohm R.A."/>
            <person name="Otillar R.P."/>
            <person name="Pangilinan J."/>
            <person name="Peng Y."/>
            <person name="Rokas A."/>
            <person name="Rosa C.A."/>
            <person name="Scheuner C."/>
            <person name="Sibirny A.A."/>
            <person name="Slot J.C."/>
            <person name="Stielow J.B."/>
            <person name="Sun H."/>
            <person name="Kurtzman C.P."/>
            <person name="Blackwell M."/>
            <person name="Grigoriev I.V."/>
            <person name="Jeffries T.W."/>
        </authorList>
    </citation>
    <scope>NUCLEOTIDE SEQUENCE [LARGE SCALE GENOMIC DNA]</scope>
    <source>
        <strain evidence="4">NRRL Y-17324</strain>
    </source>
</reference>
<dbReference type="GeneID" id="30980418"/>
<keyword evidence="4" id="KW-1185">Reference proteome</keyword>
<evidence type="ECO:0000313" key="4">
    <source>
        <dbReference type="Proteomes" id="UP000094285"/>
    </source>
</evidence>
<evidence type="ECO:0000256" key="1">
    <source>
        <dbReference type="SAM" id="MobiDB-lite"/>
    </source>
</evidence>
<evidence type="ECO:0000256" key="2">
    <source>
        <dbReference type="SAM" id="Phobius"/>
    </source>
</evidence>
<name>A0A1E4SS01_9ASCO</name>
<dbReference type="Proteomes" id="UP000094285">
    <property type="component" value="Unassembled WGS sequence"/>
</dbReference>
<dbReference type="STRING" id="984487.A0A1E4SS01"/>
<feature type="region of interest" description="Disordered" evidence="1">
    <location>
        <begin position="52"/>
        <end position="79"/>
    </location>
</feature>
<accession>A0A1E4SS01</accession>
<keyword evidence="2" id="KW-1133">Transmembrane helix</keyword>
<evidence type="ECO:0000313" key="3">
    <source>
        <dbReference type="EMBL" id="ODV82284.1"/>
    </source>
</evidence>
<dbReference type="AlphaFoldDB" id="A0A1E4SS01"/>
<keyword evidence="2" id="KW-0472">Membrane</keyword>
<proteinExistence type="predicted"/>
<sequence length="321" mass="36465">MVAQTLRRALRYAGGRSIPFYVTIVFVANLLIYCRHSGIDVKDKVTIQDADSFQKSPRDPQLYRSELPPTINSNGEPTNEAFDPRLAPALAINSIAHHLRHLLPKTWDSQYKLPFSWSSWVELTAGTDFRYTEDAPWVLLDPETRAAKVVSSTDEALDLQTRTQMGASYLLHSAPVPYRLAVLGVGPKKHTLIVPLYDGEGSDLNQLAKDYKQRQPGEEHTEIQKEITLLNGLCSSLLVEDPKDQELIQDKLRAVAAEVQPLKKEDFKLDANTHYQEIKTRVATPENVLDRRLYSALRTSPSEKYFHEAVIHEDKRGYHYD</sequence>